<gene>
    <name evidence="2" type="ORF">SAMN04488033_12230</name>
</gene>
<accession>A0A1I2NLK2</accession>
<proteinExistence type="predicted"/>
<dbReference type="RefSeq" id="WP_093305712.1">
    <property type="nucleotide sequence ID" value="NZ_FOOH01000022.1"/>
</dbReference>
<dbReference type="Proteomes" id="UP000199116">
    <property type="component" value="Unassembled WGS sequence"/>
</dbReference>
<protein>
    <submittedName>
        <fullName evidence="2">Uncharacterized protein</fullName>
    </submittedName>
</protein>
<sequence>MSEVNYISHLNGVLRKFADDDKISSSHRSLYLAFFELWNQKRFPKTIILNSKQVMALAKIRSRTTDHKLLRELTNWGYLKYHPSSSPLMGSLMEMSRFDTHPDQKMNRTCPVSEQVPVQKLVSYNKHKSKHIINSFKTTCPENEQEVIEFFREEKRSILEAKKFYNFYESIGWKLNGKNPITKWQACAQSWMLKADEIKKDLKSNSPSHNRGYLHTSRNKNYGEPL</sequence>
<reference evidence="3" key="1">
    <citation type="submission" date="2016-10" db="EMBL/GenBank/DDBJ databases">
        <authorList>
            <person name="Varghese N."/>
            <person name="Submissions S."/>
        </authorList>
    </citation>
    <scope>NUCLEOTIDE SEQUENCE [LARGE SCALE GENOMIC DNA]</scope>
    <source>
        <strain evidence="3">DSM 23515</strain>
    </source>
</reference>
<feature type="region of interest" description="Disordered" evidence="1">
    <location>
        <begin position="202"/>
        <end position="226"/>
    </location>
</feature>
<organism evidence="2 3">
    <name type="scientific">Salegentibacter agarivorans</name>
    <dbReference type="NCBI Taxonomy" id="345907"/>
    <lineage>
        <taxon>Bacteria</taxon>
        <taxon>Pseudomonadati</taxon>
        <taxon>Bacteroidota</taxon>
        <taxon>Flavobacteriia</taxon>
        <taxon>Flavobacteriales</taxon>
        <taxon>Flavobacteriaceae</taxon>
        <taxon>Salegentibacter</taxon>
    </lineage>
</organism>
<name>A0A1I2NLK2_9FLAO</name>
<evidence type="ECO:0000256" key="1">
    <source>
        <dbReference type="SAM" id="MobiDB-lite"/>
    </source>
</evidence>
<keyword evidence="3" id="KW-1185">Reference proteome</keyword>
<dbReference type="EMBL" id="FOOH01000022">
    <property type="protein sequence ID" value="SFG03659.1"/>
    <property type="molecule type" value="Genomic_DNA"/>
</dbReference>
<evidence type="ECO:0000313" key="3">
    <source>
        <dbReference type="Proteomes" id="UP000199116"/>
    </source>
</evidence>
<dbReference type="AlphaFoldDB" id="A0A1I2NLK2"/>
<evidence type="ECO:0000313" key="2">
    <source>
        <dbReference type="EMBL" id="SFG03659.1"/>
    </source>
</evidence>